<accession>A0A2P2GS68</accession>
<reference evidence="1 2" key="1">
    <citation type="submission" date="2015-05" db="EMBL/GenBank/DDBJ databases">
        <title>Draft Genome assembly of Streptomyces showdoensis.</title>
        <authorList>
            <person name="Thapa K.K."/>
            <person name="Metsa-Ketela M."/>
        </authorList>
    </citation>
    <scope>NUCLEOTIDE SEQUENCE [LARGE SCALE GENOMIC DNA]</scope>
    <source>
        <strain evidence="1 2">ATCC 15227</strain>
    </source>
</reference>
<evidence type="ECO:0000313" key="1">
    <source>
        <dbReference type="EMBL" id="KKZ74337.1"/>
    </source>
</evidence>
<dbReference type="AlphaFoldDB" id="A0A2P2GS68"/>
<evidence type="ECO:0000313" key="2">
    <source>
        <dbReference type="Proteomes" id="UP000265325"/>
    </source>
</evidence>
<keyword evidence="2" id="KW-1185">Reference proteome</keyword>
<dbReference type="InterPro" id="IPR054202">
    <property type="entry name" value="DUF6907"/>
</dbReference>
<organism evidence="1 2">
    <name type="scientific">Streptomyces showdoensis</name>
    <dbReference type="NCBI Taxonomy" id="68268"/>
    <lineage>
        <taxon>Bacteria</taxon>
        <taxon>Bacillati</taxon>
        <taxon>Actinomycetota</taxon>
        <taxon>Actinomycetes</taxon>
        <taxon>Kitasatosporales</taxon>
        <taxon>Streptomycetaceae</taxon>
        <taxon>Streptomyces</taxon>
    </lineage>
</organism>
<dbReference type="Proteomes" id="UP000265325">
    <property type="component" value="Unassembled WGS sequence"/>
</dbReference>
<dbReference type="EMBL" id="LAQS01000009">
    <property type="protein sequence ID" value="KKZ74337.1"/>
    <property type="molecule type" value="Genomic_DNA"/>
</dbReference>
<dbReference type="RefSeq" id="WP_046906869.1">
    <property type="nucleotide sequence ID" value="NZ_BAAAXG010000026.1"/>
</dbReference>
<proteinExistence type="predicted"/>
<dbReference type="Pfam" id="PF21848">
    <property type="entry name" value="DUF6907"/>
    <property type="match status" value="1"/>
</dbReference>
<protein>
    <submittedName>
        <fullName evidence="1">Uncharacterized protein</fullName>
    </submittedName>
</protein>
<dbReference type="OrthoDB" id="4294010at2"/>
<name>A0A2P2GS68_STREW</name>
<comment type="caution">
    <text evidence="1">The sequence shown here is derived from an EMBL/GenBank/DDBJ whole genome shotgun (WGS) entry which is preliminary data.</text>
</comment>
<gene>
    <name evidence="1" type="ORF">VO63_07775</name>
</gene>
<sequence>MKTYTGPTIGGATATIQCPSWCVTDHAYWDDDADDCFHQGAPLELDLPRDRARYKPVRVPALTAELRLHSTDPSPAAASVWAQFSEFKEDGLELDLAGVDHLLQALDDYRAGLVRLRGQLDRLDTDRRTNR</sequence>